<dbReference type="RefSeq" id="WP_109588783.1">
    <property type="nucleotide sequence ID" value="NZ_BONA01000017.1"/>
</dbReference>
<dbReference type="EMBL" id="QGGR01000001">
    <property type="protein sequence ID" value="PWK52396.1"/>
    <property type="molecule type" value="Genomic_DNA"/>
</dbReference>
<keyword evidence="1" id="KW-1133">Transmembrane helix</keyword>
<evidence type="ECO:0000256" key="1">
    <source>
        <dbReference type="SAM" id="Phobius"/>
    </source>
</evidence>
<protein>
    <recommendedName>
        <fullName evidence="4">Excreted virulence factor EspC (Type VII ESX diderm)</fullName>
    </recommendedName>
</protein>
<keyword evidence="1" id="KW-0472">Membrane</keyword>
<proteinExistence type="predicted"/>
<gene>
    <name evidence="2" type="ORF">BC793_101405</name>
</gene>
<accession>A0A316FXJ4</accession>
<dbReference type="OrthoDB" id="3692598at2"/>
<organism evidence="2 3">
    <name type="scientific">Actinoplanes xinjiangensis</name>
    <dbReference type="NCBI Taxonomy" id="512350"/>
    <lineage>
        <taxon>Bacteria</taxon>
        <taxon>Bacillati</taxon>
        <taxon>Actinomycetota</taxon>
        <taxon>Actinomycetes</taxon>
        <taxon>Micromonosporales</taxon>
        <taxon>Micromonosporaceae</taxon>
        <taxon>Actinoplanes</taxon>
    </lineage>
</organism>
<sequence>MAGELFIDVAGINALYNQLRDAGDDAEHALGYVRRHGDLNPVRQGLMVQALTPHEIAYHRMTTALSRLQLLSHSAATQVNIAQVAYSREDFRAAVDLDAGHHGATDPDVLSKDLTRERLRLPAGHSPLSDVGDPKSHLTPPRDPEAEFWSFNPMVDLLSPFAYLRQAAIWVFKHDPFELWTEWLAGDWDSYIKAGDAVARAGAAAGTIGDNLAAGAVSVPLVWRGNAAEDFQEYELRLATAARSINELGRILHGSYRQSADCVKNFYEVISGFIVKMFDALLMVSIGLAGGTALIATLAGSVIGYSVALSYALYAIDLYNDMSKAFTHAENALKAIAGAAAGVEASTELMELPAMEPYQHPGN</sequence>
<feature type="transmembrane region" description="Helical" evidence="1">
    <location>
        <begin position="294"/>
        <end position="314"/>
    </location>
</feature>
<evidence type="ECO:0008006" key="4">
    <source>
        <dbReference type="Google" id="ProtNLM"/>
    </source>
</evidence>
<evidence type="ECO:0000313" key="2">
    <source>
        <dbReference type="EMBL" id="PWK52396.1"/>
    </source>
</evidence>
<name>A0A316FXJ4_9ACTN</name>
<reference evidence="2 3" key="1">
    <citation type="submission" date="2018-05" db="EMBL/GenBank/DDBJ databases">
        <title>Genomic Encyclopedia of Archaeal and Bacterial Type Strains, Phase II (KMG-II): from individual species to whole genera.</title>
        <authorList>
            <person name="Goeker M."/>
        </authorList>
    </citation>
    <scope>NUCLEOTIDE SEQUENCE [LARGE SCALE GENOMIC DNA]</scope>
    <source>
        <strain evidence="2 3">DSM 45184</strain>
    </source>
</reference>
<evidence type="ECO:0000313" key="3">
    <source>
        <dbReference type="Proteomes" id="UP000245697"/>
    </source>
</evidence>
<dbReference type="Proteomes" id="UP000245697">
    <property type="component" value="Unassembled WGS sequence"/>
</dbReference>
<keyword evidence="1" id="KW-0812">Transmembrane</keyword>
<keyword evidence="3" id="KW-1185">Reference proteome</keyword>
<comment type="caution">
    <text evidence="2">The sequence shown here is derived from an EMBL/GenBank/DDBJ whole genome shotgun (WGS) entry which is preliminary data.</text>
</comment>
<dbReference type="AlphaFoldDB" id="A0A316FXJ4"/>